<feature type="transmembrane region" description="Helical" evidence="6">
    <location>
        <begin position="422"/>
        <end position="440"/>
    </location>
</feature>
<dbReference type="GO" id="GO:0008381">
    <property type="term" value="F:mechanosensitive monoatomic ion channel activity"/>
    <property type="evidence" value="ECO:0007669"/>
    <property type="project" value="TreeGrafter"/>
</dbReference>
<keyword evidence="3 6" id="KW-0812">Transmembrane</keyword>
<dbReference type="EMBL" id="BLKM01000415">
    <property type="protein sequence ID" value="GFG33177.1"/>
    <property type="molecule type" value="Genomic_DNA"/>
</dbReference>
<dbReference type="Pfam" id="PF07810">
    <property type="entry name" value="TMC"/>
    <property type="match status" value="1"/>
</dbReference>
<dbReference type="OrthoDB" id="1936208at2759"/>
<evidence type="ECO:0000256" key="6">
    <source>
        <dbReference type="SAM" id="Phobius"/>
    </source>
</evidence>
<protein>
    <recommendedName>
        <fullName evidence="7">TMC domain-containing protein</fullName>
    </recommendedName>
</protein>
<organism evidence="8 9">
    <name type="scientific">Coptotermes formosanus</name>
    <name type="common">Formosan subterranean termite</name>
    <dbReference type="NCBI Taxonomy" id="36987"/>
    <lineage>
        <taxon>Eukaryota</taxon>
        <taxon>Metazoa</taxon>
        <taxon>Ecdysozoa</taxon>
        <taxon>Arthropoda</taxon>
        <taxon>Hexapoda</taxon>
        <taxon>Insecta</taxon>
        <taxon>Pterygota</taxon>
        <taxon>Neoptera</taxon>
        <taxon>Polyneoptera</taxon>
        <taxon>Dictyoptera</taxon>
        <taxon>Blattodea</taxon>
        <taxon>Blattoidea</taxon>
        <taxon>Termitoidae</taxon>
        <taxon>Rhinotermitidae</taxon>
        <taxon>Coptotermes</taxon>
    </lineage>
</organism>
<dbReference type="InterPro" id="IPR038900">
    <property type="entry name" value="TMC"/>
</dbReference>
<comment type="subcellular location">
    <subcellularLocation>
        <location evidence="1">Membrane</location>
        <topology evidence="1">Multi-pass membrane protein</topology>
    </subcellularLocation>
</comment>
<keyword evidence="4 6" id="KW-1133">Transmembrane helix</keyword>
<comment type="caution">
    <text evidence="8">The sequence shown here is derived from an EMBL/GenBank/DDBJ whole genome shotgun (WGS) entry which is preliminary data.</text>
</comment>
<feature type="domain" description="TMC" evidence="7">
    <location>
        <begin position="484"/>
        <end position="576"/>
    </location>
</feature>
<evidence type="ECO:0000259" key="7">
    <source>
        <dbReference type="Pfam" id="PF07810"/>
    </source>
</evidence>
<dbReference type="Proteomes" id="UP000502823">
    <property type="component" value="Unassembled WGS sequence"/>
</dbReference>
<keyword evidence="9" id="KW-1185">Reference proteome</keyword>
<comment type="similarity">
    <text evidence="2">Belongs to the TMC family.</text>
</comment>
<name>A0A6L2PTN8_COPFO</name>
<dbReference type="PANTHER" id="PTHR23302">
    <property type="entry name" value="TRANSMEMBRANE CHANNEL-RELATED"/>
    <property type="match status" value="1"/>
</dbReference>
<evidence type="ECO:0000256" key="3">
    <source>
        <dbReference type="ARBA" id="ARBA00022692"/>
    </source>
</evidence>
<feature type="transmembrane region" description="Helical" evidence="6">
    <location>
        <begin position="286"/>
        <end position="304"/>
    </location>
</feature>
<feature type="transmembrane region" description="Helical" evidence="6">
    <location>
        <begin position="545"/>
        <end position="571"/>
    </location>
</feature>
<evidence type="ECO:0000256" key="2">
    <source>
        <dbReference type="ARBA" id="ARBA00006510"/>
    </source>
</evidence>
<feature type="transmembrane region" description="Helical" evidence="6">
    <location>
        <begin position="452"/>
        <end position="476"/>
    </location>
</feature>
<evidence type="ECO:0000313" key="9">
    <source>
        <dbReference type="Proteomes" id="UP000502823"/>
    </source>
</evidence>
<dbReference type="GO" id="GO:0005886">
    <property type="term" value="C:plasma membrane"/>
    <property type="evidence" value="ECO:0007669"/>
    <property type="project" value="InterPro"/>
</dbReference>
<dbReference type="PANTHER" id="PTHR23302:SF43">
    <property type="entry name" value="TMC DOMAIN-CONTAINING PROTEIN"/>
    <property type="match status" value="1"/>
</dbReference>
<accession>A0A6L2PTN8</accession>
<proteinExistence type="inferred from homology"/>
<evidence type="ECO:0000256" key="4">
    <source>
        <dbReference type="ARBA" id="ARBA00022989"/>
    </source>
</evidence>
<dbReference type="InParanoid" id="A0A6L2PTN8"/>
<evidence type="ECO:0000256" key="5">
    <source>
        <dbReference type="ARBA" id="ARBA00023136"/>
    </source>
</evidence>
<dbReference type="InterPro" id="IPR012496">
    <property type="entry name" value="TMC_dom"/>
</dbReference>
<dbReference type="AlphaFoldDB" id="A0A6L2PTN8"/>
<sequence length="703" mass="79950">MFGIKQSASVSVVRQNCCLVSDTLLDGDGPSHVPGPRLTDDWQSGDHRVAQIVRKMEKNVTLMEDNPLSEQQRVEAVREMPESLTMKRVIKRNLVHSVSRKSRHTPLSTWKMLKYRLSRYFQKFSVAIRNLMYKFELWSGSLKTIEGHFGSGVAIYFRFLRWLFLLNTTVFLISFGFVVIPQLLHNSYEPYEMKSTVSIPSHPDGFLHLLEESNSTTYLLTPVPVTTANWKMGRSNDSDTQASVNFAFVDIFTGEGSFTNTTLYHGYYTNESGSIVDGLTYRMPPAYFFTVLACYFFIFVVLSIRMARSYRRTFIETAGDTKDIFCHKVFCGWDFGIATRDAADLKSKSIYNELQELLGDMMKEDTELTWQERCCSFTVRVGLNAFVVLLVAGSGLLIWFLLCWENGIEDPTAGAHETPMTIPIIITIIMMVAPVLFSWMTRGEDYASPCTALFMTLTKTFLMEAVVIGIIVAFWVTFRRGFWCWETLLGQEVYRLVVIDFLFAIVGTSLAEFVRLQIYKRAWEKIGAPEFDIARNTLNIIYNQMLFFVGFYFSPLLALVITLKMFVTFYIRKVRFSPVAVRMDHRQGTVQSLYDVNVTVHQDITPEDRGGVLKCCYHCGILYSVLIPFCLNQLSAVNKTVACCSDTHALPCLVFCDNPPCAYTSGLHRHTVSMLITLLCQKNQTLDLVAVPVLYVSTNIGGL</sequence>
<feature type="transmembrane region" description="Helical" evidence="6">
    <location>
        <begin position="381"/>
        <end position="402"/>
    </location>
</feature>
<reference evidence="9" key="1">
    <citation type="submission" date="2020-01" db="EMBL/GenBank/DDBJ databases">
        <title>Draft genome sequence of the Termite Coptotermes fromosanus.</title>
        <authorList>
            <person name="Itakura S."/>
            <person name="Yosikawa Y."/>
            <person name="Umezawa K."/>
        </authorList>
    </citation>
    <scope>NUCLEOTIDE SEQUENCE [LARGE SCALE GENOMIC DNA]</scope>
</reference>
<evidence type="ECO:0000313" key="8">
    <source>
        <dbReference type="EMBL" id="GFG33177.1"/>
    </source>
</evidence>
<feature type="transmembrane region" description="Helical" evidence="6">
    <location>
        <begin position="496"/>
        <end position="516"/>
    </location>
</feature>
<evidence type="ECO:0000256" key="1">
    <source>
        <dbReference type="ARBA" id="ARBA00004141"/>
    </source>
</evidence>
<feature type="transmembrane region" description="Helical" evidence="6">
    <location>
        <begin position="162"/>
        <end position="184"/>
    </location>
</feature>
<keyword evidence="5 6" id="KW-0472">Membrane</keyword>
<gene>
    <name evidence="8" type="ORF">Cfor_01138</name>
</gene>